<dbReference type="Pfam" id="PF01370">
    <property type="entry name" value="Epimerase"/>
    <property type="match status" value="1"/>
</dbReference>
<dbReference type="Proteomes" id="UP000632138">
    <property type="component" value="Unassembled WGS sequence"/>
</dbReference>
<evidence type="ECO:0000256" key="2">
    <source>
        <dbReference type="ARBA" id="ARBA00023445"/>
    </source>
</evidence>
<protein>
    <submittedName>
        <fullName evidence="4">Aldehyde reductase</fullName>
    </submittedName>
</protein>
<keyword evidence="1" id="KW-0560">Oxidoreductase</keyword>
<dbReference type="InterPro" id="IPR036291">
    <property type="entry name" value="NAD(P)-bd_dom_sf"/>
</dbReference>
<keyword evidence="5" id="KW-1185">Reference proteome</keyword>
<dbReference type="InterPro" id="IPR001509">
    <property type="entry name" value="Epimerase_deHydtase"/>
</dbReference>
<comment type="caution">
    <text evidence="4">The sequence shown here is derived from an EMBL/GenBank/DDBJ whole genome shotgun (WGS) entry which is preliminary data.</text>
</comment>
<evidence type="ECO:0000256" key="1">
    <source>
        <dbReference type="ARBA" id="ARBA00023002"/>
    </source>
</evidence>
<dbReference type="RefSeq" id="WP_203380462.1">
    <property type="nucleotide sequence ID" value="NZ_JAENHP010000015.1"/>
</dbReference>
<feature type="domain" description="NAD-dependent epimerase/dehydratase" evidence="3">
    <location>
        <begin position="5"/>
        <end position="241"/>
    </location>
</feature>
<dbReference type="CDD" id="cd05227">
    <property type="entry name" value="AR_SDR_e"/>
    <property type="match status" value="1"/>
</dbReference>
<dbReference type="InterPro" id="IPR050425">
    <property type="entry name" value="NAD(P)_dehydrat-like"/>
</dbReference>
<name>A0ABS2AKU9_9ACTN</name>
<organism evidence="4 5">
    <name type="scientific">Paractinoplanes ovalisporus</name>
    <dbReference type="NCBI Taxonomy" id="2810368"/>
    <lineage>
        <taxon>Bacteria</taxon>
        <taxon>Bacillati</taxon>
        <taxon>Actinomycetota</taxon>
        <taxon>Actinomycetes</taxon>
        <taxon>Micromonosporales</taxon>
        <taxon>Micromonosporaceae</taxon>
        <taxon>Paractinoplanes</taxon>
    </lineage>
</organism>
<dbReference type="EMBL" id="JAENHP010000015">
    <property type="protein sequence ID" value="MBM2620472.1"/>
    <property type="molecule type" value="Genomic_DNA"/>
</dbReference>
<dbReference type="Gene3D" id="3.40.50.720">
    <property type="entry name" value="NAD(P)-binding Rossmann-like Domain"/>
    <property type="match status" value="1"/>
</dbReference>
<dbReference type="PANTHER" id="PTHR10366:SF564">
    <property type="entry name" value="STEROL-4-ALPHA-CARBOXYLATE 3-DEHYDROGENASE, DECARBOXYLATING"/>
    <property type="match status" value="1"/>
</dbReference>
<accession>A0ABS2AKU9</accession>
<reference evidence="4 5" key="1">
    <citation type="submission" date="2021-01" db="EMBL/GenBank/DDBJ databases">
        <title>Actinoplanes sp. nov. LDG1-06 isolated from lichen.</title>
        <authorList>
            <person name="Saeng-In P."/>
            <person name="Phongsopitanun W."/>
            <person name="Kanchanasin P."/>
            <person name="Yuki M."/>
            <person name="Kudo T."/>
            <person name="Ohkuma M."/>
            <person name="Tanasupawat S."/>
        </authorList>
    </citation>
    <scope>NUCLEOTIDE SEQUENCE [LARGE SCALE GENOMIC DNA]</scope>
    <source>
        <strain evidence="4 5">LDG1-06</strain>
    </source>
</reference>
<sequence length="337" mass="36920">MIMKVLVTGATGYLAGHCINELLTHGYSVRGTVRNVKTADVAHLRAIADRIGGDLEFVQADLSADAGWHEAVAGCDYVWHTASPFPSTTPRDEDEVIRPAVDGTLRVLRAADASGTVRRVVMTSSGLAVYGGPGENRVFTEDDWTDVRTAAPYAKSKTLAERAAWDYVKTSDLELVAINAGSIMGPVLRAEAGNSVEIVRRLMAGALPAVPKLGWGIVDVRDLARLHRLAMETPAAAGQRYIAGEKFMWAREMAFVLAERYRSRGYRIPTAAMPYPMMWLISRFDPSVRLVLHFWGRQERVSAAKAWQELGWVSRPPSESVLDTAASMIDVGLVPQR</sequence>
<evidence type="ECO:0000313" key="5">
    <source>
        <dbReference type="Proteomes" id="UP000632138"/>
    </source>
</evidence>
<gene>
    <name evidence="4" type="ORF">JIG36_33680</name>
</gene>
<dbReference type="PANTHER" id="PTHR10366">
    <property type="entry name" value="NAD DEPENDENT EPIMERASE/DEHYDRATASE"/>
    <property type="match status" value="1"/>
</dbReference>
<dbReference type="SUPFAM" id="SSF51735">
    <property type="entry name" value="NAD(P)-binding Rossmann-fold domains"/>
    <property type="match status" value="1"/>
</dbReference>
<comment type="similarity">
    <text evidence="2">Belongs to the NAD(P)-dependent epimerase/dehydratase family. Dihydroflavonol-4-reductase subfamily.</text>
</comment>
<evidence type="ECO:0000313" key="4">
    <source>
        <dbReference type="EMBL" id="MBM2620472.1"/>
    </source>
</evidence>
<proteinExistence type="inferred from homology"/>
<evidence type="ECO:0000259" key="3">
    <source>
        <dbReference type="Pfam" id="PF01370"/>
    </source>
</evidence>